<accession>A0A3D9FFI1</accession>
<keyword evidence="2" id="KW-0805">Transcription regulation</keyword>
<dbReference type="InterPro" id="IPR005119">
    <property type="entry name" value="LysR_subst-bd"/>
</dbReference>
<keyword evidence="4" id="KW-0804">Transcription</keyword>
<dbReference type="Proteomes" id="UP000256310">
    <property type="component" value="Unassembled WGS sequence"/>
</dbReference>
<dbReference type="PRINTS" id="PR00039">
    <property type="entry name" value="HTHLYSR"/>
</dbReference>
<evidence type="ECO:0000256" key="4">
    <source>
        <dbReference type="ARBA" id="ARBA00023163"/>
    </source>
</evidence>
<dbReference type="SUPFAM" id="SSF46785">
    <property type="entry name" value="Winged helix' DNA-binding domain"/>
    <property type="match status" value="1"/>
</dbReference>
<dbReference type="PROSITE" id="PS50931">
    <property type="entry name" value="HTH_LYSR"/>
    <property type="match status" value="1"/>
</dbReference>
<comment type="caution">
    <text evidence="6">The sequence shown here is derived from an EMBL/GenBank/DDBJ whole genome shotgun (WGS) entry which is preliminary data.</text>
</comment>
<gene>
    <name evidence="6" type="ORF">DFR46_1573</name>
</gene>
<evidence type="ECO:0000256" key="1">
    <source>
        <dbReference type="ARBA" id="ARBA00009437"/>
    </source>
</evidence>
<dbReference type="PANTHER" id="PTHR30537">
    <property type="entry name" value="HTH-TYPE TRANSCRIPTIONAL REGULATOR"/>
    <property type="match status" value="1"/>
</dbReference>
<dbReference type="GO" id="GO:0003700">
    <property type="term" value="F:DNA-binding transcription factor activity"/>
    <property type="evidence" value="ECO:0007669"/>
    <property type="project" value="InterPro"/>
</dbReference>
<dbReference type="GO" id="GO:0006351">
    <property type="term" value="P:DNA-templated transcription"/>
    <property type="evidence" value="ECO:0007669"/>
    <property type="project" value="TreeGrafter"/>
</dbReference>
<dbReference type="Gene3D" id="1.10.10.10">
    <property type="entry name" value="Winged helix-like DNA-binding domain superfamily/Winged helix DNA-binding domain"/>
    <property type="match status" value="1"/>
</dbReference>
<dbReference type="InterPro" id="IPR036390">
    <property type="entry name" value="WH_DNA-bd_sf"/>
</dbReference>
<reference evidence="6 7" key="1">
    <citation type="submission" date="2018-07" db="EMBL/GenBank/DDBJ databases">
        <title>Genomic Encyclopedia of Type Strains, Phase IV (KMG-IV): sequencing the most valuable type-strain genomes for metagenomic binning, comparative biology and taxonomic classification.</title>
        <authorList>
            <person name="Goeker M."/>
        </authorList>
    </citation>
    <scope>NUCLEOTIDE SEQUENCE [LARGE SCALE GENOMIC DNA]</scope>
    <source>
        <strain evidence="6 7">DSM 26725</strain>
    </source>
</reference>
<dbReference type="EMBL" id="QRDP01000004">
    <property type="protein sequence ID" value="RED16549.1"/>
    <property type="molecule type" value="Genomic_DNA"/>
</dbReference>
<evidence type="ECO:0000256" key="3">
    <source>
        <dbReference type="ARBA" id="ARBA00023125"/>
    </source>
</evidence>
<dbReference type="GO" id="GO:0043565">
    <property type="term" value="F:sequence-specific DNA binding"/>
    <property type="evidence" value="ECO:0007669"/>
    <property type="project" value="TreeGrafter"/>
</dbReference>
<keyword evidence="7" id="KW-1185">Reference proteome</keyword>
<evidence type="ECO:0000256" key="2">
    <source>
        <dbReference type="ARBA" id="ARBA00023015"/>
    </source>
</evidence>
<dbReference type="InterPro" id="IPR058163">
    <property type="entry name" value="LysR-type_TF_proteobact-type"/>
</dbReference>
<dbReference type="PANTHER" id="PTHR30537:SF74">
    <property type="entry name" value="HTH-TYPE TRANSCRIPTIONAL REGULATOR TRPI"/>
    <property type="match status" value="1"/>
</dbReference>
<sequence>MRRLPPLTAIEAFVQVARLGSVKAAAEELSLSSPALSRRVQNLEHFLGRALFERRHHAMVLTEDGEALLARVSAPLNDLANAIEVSTGQADLVRLKLGVLPLFASQRLIGKLPELRQMHPELHIDIDTAAHGTARLGDGLDAAITLAQSIDPGLYSRKIDHNIITPIAARGLALRGAPVVEPEQIAGLTILLHRDMPETFHFWRNAIGYPNLEPAAEDHFDSGQLMLDAAAQGLGVAFMLDSHLHDASDDRLGSLFDTAVESPYSYWFSCRRSALRRKPIRQFHDWLFSRVCRQASGQPPASEAIAVTA</sequence>
<keyword evidence="3" id="KW-0238">DNA-binding</keyword>
<evidence type="ECO:0000313" key="6">
    <source>
        <dbReference type="EMBL" id="RED16549.1"/>
    </source>
</evidence>
<dbReference type="FunFam" id="1.10.10.10:FF:000001">
    <property type="entry name" value="LysR family transcriptional regulator"/>
    <property type="match status" value="1"/>
</dbReference>
<dbReference type="InterPro" id="IPR000847">
    <property type="entry name" value="LysR_HTH_N"/>
</dbReference>
<organism evidence="6 7">
    <name type="scientific">Parasphingopyxis lamellibrachiae</name>
    <dbReference type="NCBI Taxonomy" id="680125"/>
    <lineage>
        <taxon>Bacteria</taxon>
        <taxon>Pseudomonadati</taxon>
        <taxon>Pseudomonadota</taxon>
        <taxon>Alphaproteobacteria</taxon>
        <taxon>Sphingomonadales</taxon>
        <taxon>Sphingomonadaceae</taxon>
        <taxon>Parasphingopyxis</taxon>
    </lineage>
</organism>
<dbReference type="InterPro" id="IPR036388">
    <property type="entry name" value="WH-like_DNA-bd_sf"/>
</dbReference>
<evidence type="ECO:0000313" key="7">
    <source>
        <dbReference type="Proteomes" id="UP000256310"/>
    </source>
</evidence>
<dbReference type="Gene3D" id="3.40.190.10">
    <property type="entry name" value="Periplasmic binding protein-like II"/>
    <property type="match status" value="2"/>
</dbReference>
<dbReference type="AlphaFoldDB" id="A0A3D9FFI1"/>
<comment type="similarity">
    <text evidence="1">Belongs to the LysR transcriptional regulatory family.</text>
</comment>
<dbReference type="Pfam" id="PF00126">
    <property type="entry name" value="HTH_1"/>
    <property type="match status" value="1"/>
</dbReference>
<proteinExistence type="inferred from homology"/>
<protein>
    <submittedName>
        <fullName evidence="6">LysR family glycine cleavage system transcriptional activator</fullName>
    </submittedName>
</protein>
<feature type="domain" description="HTH lysR-type" evidence="5">
    <location>
        <begin position="5"/>
        <end position="62"/>
    </location>
</feature>
<name>A0A3D9FFI1_9SPHN</name>
<evidence type="ECO:0000259" key="5">
    <source>
        <dbReference type="PROSITE" id="PS50931"/>
    </source>
</evidence>
<dbReference type="SUPFAM" id="SSF53850">
    <property type="entry name" value="Periplasmic binding protein-like II"/>
    <property type="match status" value="1"/>
</dbReference>
<dbReference type="Pfam" id="PF03466">
    <property type="entry name" value="LysR_substrate"/>
    <property type="match status" value="1"/>
</dbReference>
<dbReference type="RefSeq" id="WP_162843426.1">
    <property type="nucleotide sequence ID" value="NZ_QRDP01000004.1"/>
</dbReference>